<dbReference type="Proteomes" id="UP000281261">
    <property type="component" value="Unassembled WGS sequence"/>
</dbReference>
<protein>
    <submittedName>
        <fullName evidence="1">Uncharacterized protein</fullName>
    </submittedName>
</protein>
<dbReference type="AlphaFoldDB" id="A0A420ZDH5"/>
<sequence length="269" mass="30235">MRKFSQALSDLGSFHYDAELALWGNLPSGLNIDLSSSRIKLVGDVMSVNDLSPQFTLLAQVYADSKAGPLSITGRVIGLQNYTYFKLTDLLIPTLLPISIGADSQWYRIRHIQNQDSDPSVLGSGGTPTISPDQLEAIRELISNRTFFKVIEELPDETVVGQRSYHYLVRPKSDVLKQIAEQLSRILQADDVAVDFGALENYVADLWINKRNFNLAKLRIADEYISEEGTVEFDFNLEMDRHNEQLTIVAPQISEDIDGLDWLQRAGLF</sequence>
<evidence type="ECO:0000313" key="2">
    <source>
        <dbReference type="Proteomes" id="UP000281261"/>
    </source>
</evidence>
<evidence type="ECO:0000313" key="1">
    <source>
        <dbReference type="EMBL" id="RLC37696.1"/>
    </source>
</evidence>
<reference evidence="1 2" key="1">
    <citation type="submission" date="2018-06" db="EMBL/GenBank/DDBJ databases">
        <title>Extensive metabolic versatility and redundancy in microbially diverse, dynamic hydrothermal sediments.</title>
        <authorList>
            <person name="Dombrowski N."/>
            <person name="Teske A."/>
            <person name="Baker B.J."/>
        </authorList>
    </citation>
    <scope>NUCLEOTIDE SEQUENCE [LARGE SCALE GENOMIC DNA]</scope>
    <source>
        <strain evidence="1">B79_G16</strain>
    </source>
</reference>
<gene>
    <name evidence="1" type="ORF">DRH29_01240</name>
</gene>
<dbReference type="EMBL" id="QMNG01000002">
    <property type="protein sequence ID" value="RLC37696.1"/>
    <property type="molecule type" value="Genomic_DNA"/>
</dbReference>
<name>A0A420ZDH5_UNCK3</name>
<comment type="caution">
    <text evidence="1">The sequence shown here is derived from an EMBL/GenBank/DDBJ whole genome shotgun (WGS) entry which is preliminary data.</text>
</comment>
<organism evidence="1 2">
    <name type="scientific">candidate division Kazan bacterium</name>
    <dbReference type="NCBI Taxonomy" id="2202143"/>
    <lineage>
        <taxon>Bacteria</taxon>
        <taxon>Bacteria division Kazan-3B-28</taxon>
    </lineage>
</organism>
<accession>A0A420ZDH5</accession>
<dbReference type="Gene3D" id="2.50.20.20">
    <property type="match status" value="1"/>
</dbReference>
<proteinExistence type="predicted"/>